<evidence type="ECO:0000313" key="1">
    <source>
        <dbReference type="EMBL" id="ALI34464.1"/>
    </source>
</evidence>
<name>A0A654LSV3_9ARCH</name>
<gene>
    <name evidence="1" type="ORF">NMY3_00250</name>
</gene>
<dbReference type="EMBL" id="CP012850">
    <property type="protein sequence ID" value="ALI34464.1"/>
    <property type="molecule type" value="Genomic_DNA"/>
</dbReference>
<accession>A0A654LSV3</accession>
<organism evidence="1 2">
    <name type="scientific">Candidatus Nitrosocosmicus oleophilus</name>
    <dbReference type="NCBI Taxonomy" id="1353260"/>
    <lineage>
        <taxon>Archaea</taxon>
        <taxon>Nitrososphaerota</taxon>
        <taxon>Nitrososphaeria</taxon>
        <taxon>Nitrososphaerales</taxon>
        <taxon>Nitrososphaeraceae</taxon>
        <taxon>Candidatus Nitrosocosmicus</taxon>
    </lineage>
</organism>
<keyword evidence="2" id="KW-1185">Reference proteome</keyword>
<evidence type="ECO:0000313" key="2">
    <source>
        <dbReference type="Proteomes" id="UP000058925"/>
    </source>
</evidence>
<protein>
    <submittedName>
        <fullName evidence="1">Uncharacterized protein</fullName>
    </submittedName>
</protein>
<dbReference type="Proteomes" id="UP000058925">
    <property type="component" value="Chromosome"/>
</dbReference>
<reference evidence="2" key="1">
    <citation type="submission" date="2015-10" db="EMBL/GenBank/DDBJ databases">
        <title>Niche specialization of a soil ammonia-oxidizing archaeon, Candidatus Nitrosocosmicus oleophilus.</title>
        <authorList>
            <person name="Jung M.-Y."/>
            <person name="Rhee S.-K."/>
        </authorList>
    </citation>
    <scope>NUCLEOTIDE SEQUENCE [LARGE SCALE GENOMIC DNA]</scope>
    <source>
        <strain evidence="2">MY3</strain>
    </source>
</reference>
<proteinExistence type="predicted"/>
<dbReference type="KEGG" id="taa:NMY3_00250"/>
<sequence>MKIRIDLVFRYVQEFHFMSLINVQIHDHTFVILQRIDQILVYQYTGSLNMVESYYHWELNPQMSKLTDTLLGNIIMTPFAL</sequence>
<dbReference type="AlphaFoldDB" id="A0A654LSV3"/>